<evidence type="ECO:0000313" key="1">
    <source>
        <dbReference type="EMBL" id="QMS85795.1"/>
    </source>
</evidence>
<dbReference type="RefSeq" id="WP_258877603.1">
    <property type="nucleotide sequence ID" value="NZ_CP048914.1"/>
</dbReference>
<accession>A0A7L7KT61</accession>
<proteinExistence type="predicted"/>
<sequence length="112" mass="12631">MKTLLIVWKSNNDIDIHNFVIPYAYNAKRHQWFDHVQVLIWGASQEVVAATPLIQQRVMNLIKNGVEVLACKMCATNIGAAETLESLGVDVRYTGDFLSEQLQNPDCEVLTI</sequence>
<dbReference type="Proteomes" id="UP000514720">
    <property type="component" value="Chromosome"/>
</dbReference>
<keyword evidence="2" id="KW-1185">Reference proteome</keyword>
<dbReference type="KEGG" id="xcl:G4Z02_08565"/>
<organism evidence="1 2">
    <name type="scientific">Candidatus Xianfuyuplasma coldseepsis</name>
    <dbReference type="NCBI Taxonomy" id="2782163"/>
    <lineage>
        <taxon>Bacteria</taxon>
        <taxon>Bacillati</taxon>
        <taxon>Mycoplasmatota</taxon>
        <taxon>Mollicutes</taxon>
        <taxon>Candidatus Izemoplasmatales</taxon>
        <taxon>Candidatus Izemoplasmataceae</taxon>
        <taxon>Candidatus Xianfuyuplasma</taxon>
    </lineage>
</organism>
<dbReference type="SUPFAM" id="SSF75169">
    <property type="entry name" value="DsrEFH-like"/>
    <property type="match status" value="1"/>
</dbReference>
<dbReference type="EMBL" id="CP048914">
    <property type="protein sequence ID" value="QMS85795.1"/>
    <property type="molecule type" value="Genomic_DNA"/>
</dbReference>
<dbReference type="InterPro" id="IPR027396">
    <property type="entry name" value="DsrEFH-like"/>
</dbReference>
<protein>
    <submittedName>
        <fullName evidence="1">DsrE family protein</fullName>
    </submittedName>
</protein>
<dbReference type="AlphaFoldDB" id="A0A7L7KT61"/>
<gene>
    <name evidence="1" type="ORF">G4Z02_08565</name>
</gene>
<evidence type="ECO:0000313" key="2">
    <source>
        <dbReference type="Proteomes" id="UP000514720"/>
    </source>
</evidence>
<dbReference type="Gene3D" id="3.40.1260.10">
    <property type="entry name" value="DsrEFH-like"/>
    <property type="match status" value="1"/>
</dbReference>
<reference evidence="1 2" key="1">
    <citation type="submission" date="2020-02" db="EMBL/GenBank/DDBJ databases">
        <authorList>
            <person name="Zheng R.K."/>
            <person name="Sun C.M."/>
        </authorList>
    </citation>
    <scope>NUCLEOTIDE SEQUENCE [LARGE SCALE GENOMIC DNA]</scope>
    <source>
        <strain evidence="2">zrk13</strain>
    </source>
</reference>
<name>A0A7L7KT61_9MOLU</name>